<keyword evidence="2" id="KW-1185">Reference proteome</keyword>
<protein>
    <recommendedName>
        <fullName evidence="3">Sporulation protein</fullName>
    </recommendedName>
</protein>
<accession>A0A7T1AJ20</accession>
<evidence type="ECO:0000313" key="2">
    <source>
        <dbReference type="Proteomes" id="UP000594463"/>
    </source>
</evidence>
<dbReference type="PANTHER" id="PTHR39162:SF1">
    <property type="entry name" value="SPORULATION PROTEIN YTFJ"/>
    <property type="match status" value="1"/>
</dbReference>
<dbReference type="PANTHER" id="PTHR39162">
    <property type="entry name" value="GLL3345 PROTEIN"/>
    <property type="match status" value="1"/>
</dbReference>
<dbReference type="EMBL" id="CP065383">
    <property type="protein sequence ID" value="QPM66831.1"/>
    <property type="molecule type" value="Genomic_DNA"/>
</dbReference>
<evidence type="ECO:0008006" key="3">
    <source>
        <dbReference type="Google" id="ProtNLM"/>
    </source>
</evidence>
<proteinExistence type="predicted"/>
<dbReference type="AlphaFoldDB" id="A0A7T1AJ20"/>
<organism evidence="1 2">
    <name type="scientific">Atribacter laminatus</name>
    <dbReference type="NCBI Taxonomy" id="2847778"/>
    <lineage>
        <taxon>Bacteria</taxon>
        <taxon>Pseudomonadati</taxon>
        <taxon>Atribacterota</taxon>
        <taxon>Atribacteria</taxon>
        <taxon>Atribacterales</taxon>
        <taxon>Atribacteraceae</taxon>
        <taxon>Atribacter</taxon>
    </lineage>
</organism>
<dbReference type="Proteomes" id="UP000594463">
    <property type="component" value="Chromosome"/>
</dbReference>
<evidence type="ECO:0000313" key="1">
    <source>
        <dbReference type="EMBL" id="QPM66831.1"/>
    </source>
</evidence>
<sequence length="123" mass="13464">MSETMNKGLETLFGKLQDFLTSRTIIGKEIQVGDMTLIPIIEITFGMGTGSRSGVDEKKPQNSSEGIGIGAKAKPSAVIVIKEGQIQLFSLSKPGVIDQLIEKFPEIMEKLPKIGDWKKKTEK</sequence>
<gene>
    <name evidence="1" type="ORF">RT761_00015</name>
</gene>
<reference evidence="1 2" key="1">
    <citation type="journal article" date="2021" name="Nat. Commun.">
        <title>Isolation of a member of the candidate phylum Atribacteria reveals a unique cell membrane structure.</title>
        <authorList>
            <person name="Taiki K."/>
            <person name="Nobu M.K."/>
            <person name="Kusada H."/>
            <person name="Meng X.-Y."/>
            <person name="Hosoki N."/>
            <person name="Uematsu K."/>
            <person name="Yoshioka H."/>
            <person name="Kamagata Y."/>
            <person name="Tamaki H."/>
        </authorList>
    </citation>
    <scope>NUCLEOTIDE SEQUENCE [LARGE SCALE GENOMIC DNA]</scope>
    <source>
        <strain evidence="1 2">RT761</strain>
    </source>
</reference>
<dbReference type="InterPro" id="IPR014229">
    <property type="entry name" value="Spore_YtfJ"/>
</dbReference>
<dbReference type="Pfam" id="PF09579">
    <property type="entry name" value="Spore_YtfJ"/>
    <property type="match status" value="1"/>
</dbReference>
<name>A0A7T1AJ20_ATRLM</name>
<dbReference type="KEGG" id="alam:RT761_00015"/>